<comment type="subcellular location">
    <subcellularLocation>
        <location evidence="1">Membrane</location>
        <topology evidence="1">Multi-pass membrane protein</topology>
    </subcellularLocation>
</comment>
<proteinExistence type="predicted"/>
<evidence type="ECO:0000256" key="4">
    <source>
        <dbReference type="ARBA" id="ARBA00023136"/>
    </source>
</evidence>
<dbReference type="GO" id="GO:0015179">
    <property type="term" value="F:L-amino acid transmembrane transporter activity"/>
    <property type="evidence" value="ECO:0007669"/>
    <property type="project" value="TreeGrafter"/>
</dbReference>
<keyword evidence="2 6" id="KW-0812">Transmembrane</keyword>
<keyword evidence="3 6" id="KW-1133">Transmembrane helix</keyword>
<name>A0A1S3K1H2_LINAN</name>
<dbReference type="KEGG" id="lak:106178030"/>
<dbReference type="PANTHER" id="PTHR22950">
    <property type="entry name" value="AMINO ACID TRANSPORTER"/>
    <property type="match status" value="1"/>
</dbReference>
<reference evidence="9" key="1">
    <citation type="submission" date="2025-08" db="UniProtKB">
        <authorList>
            <consortium name="RefSeq"/>
        </authorList>
    </citation>
    <scope>IDENTIFICATION</scope>
    <source>
        <tissue evidence="9">Gonads</tissue>
    </source>
</reference>
<dbReference type="Proteomes" id="UP000085678">
    <property type="component" value="Unplaced"/>
</dbReference>
<organism evidence="8 9">
    <name type="scientific">Lingula anatina</name>
    <name type="common">Brachiopod</name>
    <name type="synonym">Lingula unguis</name>
    <dbReference type="NCBI Taxonomy" id="7574"/>
    <lineage>
        <taxon>Eukaryota</taxon>
        <taxon>Metazoa</taxon>
        <taxon>Spiralia</taxon>
        <taxon>Lophotrochozoa</taxon>
        <taxon>Brachiopoda</taxon>
        <taxon>Linguliformea</taxon>
        <taxon>Lingulata</taxon>
        <taxon>Lingulida</taxon>
        <taxon>Linguloidea</taxon>
        <taxon>Lingulidae</taxon>
        <taxon>Lingula</taxon>
    </lineage>
</organism>
<dbReference type="STRING" id="7574.A0A1S3K1H2"/>
<dbReference type="PANTHER" id="PTHR22950:SF349">
    <property type="entry name" value="AMINO ACID TRANSPORTER TRANSMEMBRANE DOMAIN-CONTAINING PROTEIN"/>
    <property type="match status" value="1"/>
</dbReference>
<keyword evidence="4 6" id="KW-0472">Membrane</keyword>
<dbReference type="AlphaFoldDB" id="A0A1S3K1H2"/>
<keyword evidence="8" id="KW-1185">Reference proteome</keyword>
<feature type="compositionally biased region" description="Basic and acidic residues" evidence="5">
    <location>
        <begin position="1"/>
        <end position="13"/>
    </location>
</feature>
<feature type="transmembrane region" description="Helical" evidence="6">
    <location>
        <begin position="145"/>
        <end position="168"/>
    </location>
</feature>
<protein>
    <submittedName>
        <fullName evidence="9">Proton-coupled amino acid transporter 1</fullName>
    </submittedName>
</protein>
<evidence type="ECO:0000259" key="7">
    <source>
        <dbReference type="Pfam" id="PF01490"/>
    </source>
</evidence>
<dbReference type="GeneID" id="106178030"/>
<sequence>MLKHALQRDDSGDSPRGTQNSYDTDETLPKSLAYGPGIYHPGADVIADISVTDEKEFEEDDIEESIRSALISGSFNVEQLNGNMASLMNLLKGNIGTGILSIPLAIKHAGLLVGMVGMIVLGIVSVHCMHLLLICAREFGDRFAVNLFIIVTQLGFCCVYIVFIAANIKQVMLMKVMMAVRHKKKILRDCRSLLYKWEKDKKE</sequence>
<dbReference type="OrthoDB" id="1684102at2759"/>
<evidence type="ECO:0000256" key="5">
    <source>
        <dbReference type="SAM" id="MobiDB-lite"/>
    </source>
</evidence>
<dbReference type="InterPro" id="IPR013057">
    <property type="entry name" value="AA_transpt_TM"/>
</dbReference>
<evidence type="ECO:0000256" key="1">
    <source>
        <dbReference type="ARBA" id="ARBA00004141"/>
    </source>
</evidence>
<gene>
    <name evidence="9" type="primary">LOC106178030</name>
</gene>
<feature type="transmembrane region" description="Helical" evidence="6">
    <location>
        <begin position="109"/>
        <end position="133"/>
    </location>
</feature>
<dbReference type="Pfam" id="PF01490">
    <property type="entry name" value="Aa_trans"/>
    <property type="match status" value="1"/>
</dbReference>
<evidence type="ECO:0000313" key="9">
    <source>
        <dbReference type="RefSeq" id="XP_013416483.1"/>
    </source>
</evidence>
<evidence type="ECO:0000256" key="3">
    <source>
        <dbReference type="ARBA" id="ARBA00022989"/>
    </source>
</evidence>
<dbReference type="GO" id="GO:0005774">
    <property type="term" value="C:vacuolar membrane"/>
    <property type="evidence" value="ECO:0007669"/>
    <property type="project" value="TreeGrafter"/>
</dbReference>
<dbReference type="RefSeq" id="XP_013416483.1">
    <property type="nucleotide sequence ID" value="XM_013561029.1"/>
</dbReference>
<evidence type="ECO:0000256" key="2">
    <source>
        <dbReference type="ARBA" id="ARBA00022692"/>
    </source>
</evidence>
<accession>A0A1S3K1H2</accession>
<dbReference type="InParanoid" id="A0A1S3K1H2"/>
<evidence type="ECO:0000256" key="6">
    <source>
        <dbReference type="SAM" id="Phobius"/>
    </source>
</evidence>
<feature type="region of interest" description="Disordered" evidence="5">
    <location>
        <begin position="1"/>
        <end position="28"/>
    </location>
</feature>
<feature type="domain" description="Amino acid transporter transmembrane" evidence="7">
    <location>
        <begin position="84"/>
        <end position="172"/>
    </location>
</feature>
<evidence type="ECO:0000313" key="8">
    <source>
        <dbReference type="Proteomes" id="UP000085678"/>
    </source>
</evidence>